<organism evidence="2 3">
    <name type="scientific">Limnothrix redekei LRLZ20PSL1</name>
    <dbReference type="NCBI Taxonomy" id="3112953"/>
    <lineage>
        <taxon>Bacteria</taxon>
        <taxon>Bacillati</taxon>
        <taxon>Cyanobacteriota</taxon>
        <taxon>Cyanophyceae</taxon>
        <taxon>Pseudanabaenales</taxon>
        <taxon>Pseudanabaenaceae</taxon>
        <taxon>Limnothrix</taxon>
    </lineage>
</organism>
<dbReference type="Pfam" id="PF07883">
    <property type="entry name" value="Cupin_2"/>
    <property type="match status" value="1"/>
</dbReference>
<evidence type="ECO:0000313" key="2">
    <source>
        <dbReference type="EMBL" id="MFG3819236.1"/>
    </source>
</evidence>
<dbReference type="InterPro" id="IPR014710">
    <property type="entry name" value="RmlC-like_jellyroll"/>
</dbReference>
<dbReference type="InterPro" id="IPR013096">
    <property type="entry name" value="Cupin_2"/>
</dbReference>
<dbReference type="PANTHER" id="PTHR36114:SF1">
    <property type="entry name" value="16.7 KDA PROTEIN IN WHIE LOCUS"/>
    <property type="match status" value="1"/>
</dbReference>
<comment type="caution">
    <text evidence="2">The sequence shown here is derived from an EMBL/GenBank/DDBJ whole genome shotgun (WGS) entry which is preliminary data.</text>
</comment>
<keyword evidence="3" id="KW-1185">Reference proteome</keyword>
<dbReference type="Gene3D" id="2.60.120.10">
    <property type="entry name" value="Jelly Rolls"/>
    <property type="match status" value="1"/>
</dbReference>
<dbReference type="SUPFAM" id="SSF51182">
    <property type="entry name" value="RmlC-like cupins"/>
    <property type="match status" value="1"/>
</dbReference>
<dbReference type="InterPro" id="IPR052044">
    <property type="entry name" value="PKS_Associated_Protein"/>
</dbReference>
<dbReference type="Proteomes" id="UP001604335">
    <property type="component" value="Unassembled WGS sequence"/>
</dbReference>
<proteinExistence type="predicted"/>
<dbReference type="EMBL" id="JAZAQF010000088">
    <property type="protein sequence ID" value="MFG3819236.1"/>
    <property type="molecule type" value="Genomic_DNA"/>
</dbReference>
<feature type="domain" description="Cupin type-2" evidence="1">
    <location>
        <begin position="40"/>
        <end position="106"/>
    </location>
</feature>
<dbReference type="RefSeq" id="WP_393015037.1">
    <property type="nucleotide sequence ID" value="NZ_JAZAQF010000088.1"/>
</dbReference>
<name>A0ABW7CDN1_9CYAN</name>
<sequence>MLVRKLGDCEEFVAGDNSILRELLHPDKQPIDLRYSLAHAILPVGETSLPHSLTTSEVYYIMAGRGEMHIDGEVQIIEPGDAVYIPPNAKQFVRSLGPEPLTFICLVDPAWRKEDETVYGSES</sequence>
<reference evidence="3" key="1">
    <citation type="journal article" date="2024" name="Algal Res.">
        <title>Biochemical, toxicological and genomic investigation of a high-biomass producing Limnothrix strain isolated from Italian shallow drinking water reservoir.</title>
        <authorList>
            <person name="Simonazzi M."/>
            <person name="Shishido T.K."/>
            <person name="Delbaje E."/>
            <person name="Wahlsten M."/>
            <person name="Fewer D.P."/>
            <person name="Sivonen K."/>
            <person name="Pezzolesi L."/>
            <person name="Pistocchi R."/>
        </authorList>
    </citation>
    <scope>NUCLEOTIDE SEQUENCE [LARGE SCALE GENOMIC DNA]</scope>
    <source>
        <strain evidence="3">LRLZ20PSL1</strain>
    </source>
</reference>
<evidence type="ECO:0000259" key="1">
    <source>
        <dbReference type="Pfam" id="PF07883"/>
    </source>
</evidence>
<dbReference type="InterPro" id="IPR011051">
    <property type="entry name" value="RmlC_Cupin_sf"/>
</dbReference>
<gene>
    <name evidence="2" type="ORF">VPK24_16445</name>
</gene>
<dbReference type="PANTHER" id="PTHR36114">
    <property type="entry name" value="16.7 KDA PROTEIN IN WHIE LOCUS"/>
    <property type="match status" value="1"/>
</dbReference>
<protein>
    <submittedName>
        <fullName evidence="2">Cupin domain-containing protein</fullName>
    </submittedName>
</protein>
<dbReference type="CDD" id="cd02214">
    <property type="entry name" value="cupin_MJ1618"/>
    <property type="match status" value="1"/>
</dbReference>
<evidence type="ECO:0000313" key="3">
    <source>
        <dbReference type="Proteomes" id="UP001604335"/>
    </source>
</evidence>
<accession>A0ABW7CDN1</accession>